<keyword evidence="2" id="KW-0238">DNA-binding</keyword>
<dbReference type="SUPFAM" id="SSF46689">
    <property type="entry name" value="Homeodomain-like"/>
    <property type="match status" value="1"/>
</dbReference>
<dbReference type="InterPro" id="IPR009057">
    <property type="entry name" value="Homeodomain-like_sf"/>
</dbReference>
<dbReference type="InterPro" id="IPR006600">
    <property type="entry name" value="HTH_CenpB_DNA-bd_dom"/>
</dbReference>
<dbReference type="Proteomes" id="UP000499080">
    <property type="component" value="Unassembled WGS sequence"/>
</dbReference>
<comment type="caution">
    <text evidence="4">The sequence shown here is derived from an EMBL/GenBank/DDBJ whole genome shotgun (WGS) entry which is preliminary data.</text>
</comment>
<evidence type="ECO:0000313" key="4">
    <source>
        <dbReference type="EMBL" id="GBN62556.1"/>
    </source>
</evidence>
<dbReference type="Pfam" id="PF03221">
    <property type="entry name" value="HTH_Tnp_Tc5"/>
    <property type="match status" value="1"/>
</dbReference>
<dbReference type="PANTHER" id="PTHR19303">
    <property type="entry name" value="TRANSPOSON"/>
    <property type="match status" value="1"/>
</dbReference>
<dbReference type="PANTHER" id="PTHR19303:SF69">
    <property type="entry name" value="MAJOR CENTROMERE AUTOANTIGEN B"/>
    <property type="match status" value="1"/>
</dbReference>
<dbReference type="GO" id="GO:0003677">
    <property type="term" value="F:DNA binding"/>
    <property type="evidence" value="ECO:0007669"/>
    <property type="project" value="UniProtKB-KW"/>
</dbReference>
<evidence type="ECO:0000256" key="1">
    <source>
        <dbReference type="ARBA" id="ARBA00004123"/>
    </source>
</evidence>
<comment type="subcellular location">
    <subcellularLocation>
        <location evidence="1">Nucleus</location>
    </subcellularLocation>
</comment>
<accession>A0A4Y2QH05</accession>
<reference evidence="4 5" key="1">
    <citation type="journal article" date="2019" name="Sci. Rep.">
        <title>Orb-weaving spider Araneus ventricosus genome elucidates the spidroin gene catalogue.</title>
        <authorList>
            <person name="Kono N."/>
            <person name="Nakamura H."/>
            <person name="Ohtoshi R."/>
            <person name="Moran D.A.P."/>
            <person name="Shinohara A."/>
            <person name="Yoshida Y."/>
            <person name="Fujiwara M."/>
            <person name="Mori M."/>
            <person name="Tomita M."/>
            <person name="Arakawa K."/>
        </authorList>
    </citation>
    <scope>NUCLEOTIDE SEQUENCE [LARGE SCALE GENOMIC DNA]</scope>
</reference>
<dbReference type="PROSITE" id="PS51253">
    <property type="entry name" value="HTH_CENPB"/>
    <property type="match status" value="1"/>
</dbReference>
<dbReference type="AlphaFoldDB" id="A0A4Y2QH05"/>
<organism evidence="4 5">
    <name type="scientific">Araneus ventricosus</name>
    <name type="common">Orbweaver spider</name>
    <name type="synonym">Epeira ventricosa</name>
    <dbReference type="NCBI Taxonomy" id="182803"/>
    <lineage>
        <taxon>Eukaryota</taxon>
        <taxon>Metazoa</taxon>
        <taxon>Ecdysozoa</taxon>
        <taxon>Arthropoda</taxon>
        <taxon>Chelicerata</taxon>
        <taxon>Arachnida</taxon>
        <taxon>Araneae</taxon>
        <taxon>Araneomorphae</taxon>
        <taxon>Entelegynae</taxon>
        <taxon>Araneoidea</taxon>
        <taxon>Araneidae</taxon>
        <taxon>Araneus</taxon>
    </lineage>
</organism>
<dbReference type="GO" id="GO:0005634">
    <property type="term" value="C:nucleus"/>
    <property type="evidence" value="ECO:0007669"/>
    <property type="project" value="UniProtKB-SubCell"/>
</dbReference>
<dbReference type="EMBL" id="BGPR01013851">
    <property type="protein sequence ID" value="GBN62556.1"/>
    <property type="molecule type" value="Genomic_DNA"/>
</dbReference>
<evidence type="ECO:0000259" key="3">
    <source>
        <dbReference type="PROSITE" id="PS51253"/>
    </source>
</evidence>
<sequence length="224" mass="25736">MHLSLTGGKSDVSQPNRGTRIYRISLTNRKDKVTCETSLSIFLRADKTNVIASDNRTNFVTEPKFEEVAEQLSQSLRSLPEGRVSKRKCFSPAEIVEQAKEFDGTKVDLAKSLGIAYSTLQRILKQEASVELSAEKLGKSAKKRKTLKTSPYDDLEKILMEWFKEVRAEKIPLNGYIIKEKALEIAERLKLQGFSASNGWIDRFKKKEQFMFQIYLWRIRQCGY</sequence>
<protein>
    <submittedName>
        <fullName evidence="4">Major centromere autoantigen B</fullName>
    </submittedName>
</protein>
<dbReference type="Gene3D" id="1.10.10.60">
    <property type="entry name" value="Homeodomain-like"/>
    <property type="match status" value="1"/>
</dbReference>
<evidence type="ECO:0000256" key="2">
    <source>
        <dbReference type="ARBA" id="ARBA00023125"/>
    </source>
</evidence>
<dbReference type="OrthoDB" id="6430677at2759"/>
<dbReference type="SMART" id="SM00674">
    <property type="entry name" value="CENPB"/>
    <property type="match status" value="1"/>
</dbReference>
<dbReference type="InterPro" id="IPR050863">
    <property type="entry name" value="CenT-Element_Derived"/>
</dbReference>
<name>A0A4Y2QH05_ARAVE</name>
<feature type="domain" description="HTH CENPB-type" evidence="3">
    <location>
        <begin position="143"/>
        <end position="214"/>
    </location>
</feature>
<proteinExistence type="predicted"/>
<gene>
    <name evidence="4" type="primary">Cenpb_18</name>
    <name evidence="4" type="ORF">AVEN_19246_1</name>
</gene>
<evidence type="ECO:0000313" key="5">
    <source>
        <dbReference type="Proteomes" id="UP000499080"/>
    </source>
</evidence>
<keyword evidence="5" id="KW-1185">Reference proteome</keyword>